<protein>
    <recommendedName>
        <fullName evidence="3">Protein phosphatase 2C domain-containing protein</fullName>
    </recommendedName>
</protein>
<sequence>MFTVLDRVSLPGSPEKANEDSCGASGDFAWVIDTSIFPGTPPIMNDSSDAAWLAGFASERLSELAPGADDGAALVRHVMEEARTVFFRKAPPDRHDFITWPIGAMTLVRRRDNNLDVWTFADTTAFVRSPDGTMVTVGEAQDMRKFEMAKAAELLKASGCTPKTIGQSEHFRNWLAGRRERQERSGALALLGLDPSAADRMRHATVPCPNDTTILITSDGFSALVDLYGRMDAQQLMEAALDEGLAALADLARQIETQEDPDGILFPRFKLSDDATALLIRA</sequence>
<accession>A0A5N3P7Q7</accession>
<keyword evidence="2" id="KW-1185">Reference proteome</keyword>
<proteinExistence type="predicted"/>
<evidence type="ECO:0000313" key="2">
    <source>
        <dbReference type="Proteomes" id="UP000325684"/>
    </source>
</evidence>
<dbReference type="Proteomes" id="UP000325684">
    <property type="component" value="Unassembled WGS sequence"/>
</dbReference>
<dbReference type="EMBL" id="VCMV01000029">
    <property type="protein sequence ID" value="KAB0265778.1"/>
    <property type="molecule type" value="Genomic_DNA"/>
</dbReference>
<organism evidence="1 2">
    <name type="scientific">Microvirga brassicacearum</name>
    <dbReference type="NCBI Taxonomy" id="2580413"/>
    <lineage>
        <taxon>Bacteria</taxon>
        <taxon>Pseudomonadati</taxon>
        <taxon>Pseudomonadota</taxon>
        <taxon>Alphaproteobacteria</taxon>
        <taxon>Hyphomicrobiales</taxon>
        <taxon>Methylobacteriaceae</taxon>
        <taxon>Microvirga</taxon>
    </lineage>
</organism>
<dbReference type="OrthoDB" id="1755431at2"/>
<reference evidence="1 2" key="1">
    <citation type="journal article" date="2019" name="Microorganisms">
        <title>Genome Insights into the Novel Species Microvirga brassicacearum, a Rapeseed Endophyte with Biotechnological Potential.</title>
        <authorList>
            <person name="Jimenez-Gomez A."/>
            <person name="Saati-Santamaria Z."/>
            <person name="Igual J.M."/>
            <person name="Rivas R."/>
            <person name="Mateos P.F."/>
            <person name="Garcia-Fraile P."/>
        </authorList>
    </citation>
    <scope>NUCLEOTIDE SEQUENCE [LARGE SCALE GENOMIC DNA]</scope>
    <source>
        <strain evidence="1 2">CDVBN77</strain>
    </source>
</reference>
<evidence type="ECO:0000313" key="1">
    <source>
        <dbReference type="EMBL" id="KAB0265778.1"/>
    </source>
</evidence>
<comment type="caution">
    <text evidence="1">The sequence shown here is derived from an EMBL/GenBank/DDBJ whole genome shotgun (WGS) entry which is preliminary data.</text>
</comment>
<dbReference type="AlphaFoldDB" id="A0A5N3P7Q7"/>
<name>A0A5N3P7Q7_9HYPH</name>
<evidence type="ECO:0008006" key="3">
    <source>
        <dbReference type="Google" id="ProtNLM"/>
    </source>
</evidence>
<gene>
    <name evidence="1" type="ORF">FEZ63_17395</name>
</gene>
<dbReference type="RefSeq" id="WP_150946793.1">
    <property type="nucleotide sequence ID" value="NZ_VCMV01000029.1"/>
</dbReference>